<organism evidence="2 3">
    <name type="scientific">Myxozyma melibiosi</name>
    <dbReference type="NCBI Taxonomy" id="54550"/>
    <lineage>
        <taxon>Eukaryota</taxon>
        <taxon>Fungi</taxon>
        <taxon>Dikarya</taxon>
        <taxon>Ascomycota</taxon>
        <taxon>Saccharomycotina</taxon>
        <taxon>Lipomycetes</taxon>
        <taxon>Lipomycetales</taxon>
        <taxon>Lipomycetaceae</taxon>
        <taxon>Myxozyma</taxon>
    </lineage>
</organism>
<name>A0ABR1F654_9ASCO</name>
<evidence type="ECO:0000313" key="3">
    <source>
        <dbReference type="Proteomes" id="UP001498771"/>
    </source>
</evidence>
<protein>
    <submittedName>
        <fullName evidence="2">Uncharacterized protein</fullName>
    </submittedName>
</protein>
<gene>
    <name evidence="2" type="ORF">BZA70DRAFT_277847</name>
</gene>
<sequence>MSSSTRNDGSRSSSSRQVIRRDNLHNAVEAIRSLPVVTERDLLERSHRLLWDEDEVPGNKAPTGTSQAGSSSELVVAQIDIRDREAKAAEYGREIAKKFASRLVKDFPIIDLSRYRSGKIGLRWRTLAEYEENIGGERGICAEVGCRMRDKSYKPNSDSVPRFREDSGRHRVLLEKRQVVFRYSEPDERGKLETKSIMVACWLCPHHGRKLDRAHKYEKERRSEEDGESSRREKEHRSSPRHSSSRSSRSSSVDRRREQRTRQ</sequence>
<dbReference type="GeneID" id="90038026"/>
<accession>A0ABR1F654</accession>
<reference evidence="2 3" key="1">
    <citation type="submission" date="2024-03" db="EMBL/GenBank/DDBJ databases">
        <title>Genome-scale model development and genomic sequencing of the oleaginous clade Lipomyces.</title>
        <authorList>
            <consortium name="Lawrence Berkeley National Laboratory"/>
            <person name="Czajka J.J."/>
            <person name="Han Y."/>
            <person name="Kim J."/>
            <person name="Mondo S.J."/>
            <person name="Hofstad B.A."/>
            <person name="Robles A."/>
            <person name="Haridas S."/>
            <person name="Riley R."/>
            <person name="LaButti K."/>
            <person name="Pangilinan J."/>
            <person name="Andreopoulos W."/>
            <person name="Lipzen A."/>
            <person name="Yan J."/>
            <person name="Wang M."/>
            <person name="Ng V."/>
            <person name="Grigoriev I.V."/>
            <person name="Spatafora J.W."/>
            <person name="Magnuson J.K."/>
            <person name="Baker S.E."/>
            <person name="Pomraning K.R."/>
        </authorList>
    </citation>
    <scope>NUCLEOTIDE SEQUENCE [LARGE SCALE GENOMIC DNA]</scope>
    <source>
        <strain evidence="2 3">Phaff 52-87</strain>
    </source>
</reference>
<dbReference type="EMBL" id="JBBJBU010000005">
    <property type="protein sequence ID" value="KAK7205324.1"/>
    <property type="molecule type" value="Genomic_DNA"/>
</dbReference>
<comment type="caution">
    <text evidence="2">The sequence shown here is derived from an EMBL/GenBank/DDBJ whole genome shotgun (WGS) entry which is preliminary data.</text>
</comment>
<feature type="compositionally biased region" description="Polar residues" evidence="1">
    <location>
        <begin position="62"/>
        <end position="72"/>
    </location>
</feature>
<evidence type="ECO:0000256" key="1">
    <source>
        <dbReference type="SAM" id="MobiDB-lite"/>
    </source>
</evidence>
<dbReference type="Pfam" id="PF09725">
    <property type="entry name" value="Fra10Ac1"/>
    <property type="match status" value="1"/>
</dbReference>
<proteinExistence type="predicted"/>
<evidence type="ECO:0000313" key="2">
    <source>
        <dbReference type="EMBL" id="KAK7205324.1"/>
    </source>
</evidence>
<dbReference type="Proteomes" id="UP001498771">
    <property type="component" value="Unassembled WGS sequence"/>
</dbReference>
<feature type="compositionally biased region" description="Basic and acidic residues" evidence="1">
    <location>
        <begin position="214"/>
        <end position="238"/>
    </location>
</feature>
<feature type="compositionally biased region" description="Basic and acidic residues" evidence="1">
    <location>
        <begin position="252"/>
        <end position="263"/>
    </location>
</feature>
<feature type="region of interest" description="Disordered" evidence="1">
    <location>
        <begin position="213"/>
        <end position="263"/>
    </location>
</feature>
<keyword evidence="3" id="KW-1185">Reference proteome</keyword>
<dbReference type="InterPro" id="IPR019129">
    <property type="entry name" value="Folate-sensitive_fs_Fra10Ac1"/>
</dbReference>
<dbReference type="RefSeq" id="XP_064768357.1">
    <property type="nucleotide sequence ID" value="XM_064912514.1"/>
</dbReference>
<feature type="region of interest" description="Disordered" evidence="1">
    <location>
        <begin position="53"/>
        <end position="72"/>
    </location>
</feature>